<keyword evidence="2" id="KW-0378">Hydrolase</keyword>
<keyword evidence="2" id="KW-0067">ATP-binding</keyword>
<protein>
    <submittedName>
        <fullName evidence="2">Helicase-like protein</fullName>
    </submittedName>
</protein>
<dbReference type="InterPro" id="IPR027417">
    <property type="entry name" value="P-loop_NTPase"/>
</dbReference>
<keyword evidence="2" id="KW-0347">Helicase</keyword>
<dbReference type="STRING" id="497965.Cyan7822_3627"/>
<accession>E0UG64</accession>
<proteinExistence type="predicted"/>
<evidence type="ECO:0000259" key="1">
    <source>
        <dbReference type="PROSITE" id="PS51194"/>
    </source>
</evidence>
<dbReference type="PROSITE" id="PS51194">
    <property type="entry name" value="HELICASE_CTER"/>
    <property type="match status" value="1"/>
</dbReference>
<dbReference type="AlphaFoldDB" id="E0UG64"/>
<keyword evidence="3" id="KW-1185">Reference proteome</keyword>
<dbReference type="Pfam" id="PF00271">
    <property type="entry name" value="Helicase_C"/>
    <property type="match status" value="1"/>
</dbReference>
<dbReference type="OrthoDB" id="5557210at2"/>
<dbReference type="KEGG" id="cyj:Cyan7822_3627"/>
<organism evidence="2 3">
    <name type="scientific">Gloeothece verrucosa (strain PCC 7822)</name>
    <name type="common">Cyanothece sp. (strain PCC 7822)</name>
    <dbReference type="NCBI Taxonomy" id="497965"/>
    <lineage>
        <taxon>Bacteria</taxon>
        <taxon>Bacillati</taxon>
        <taxon>Cyanobacteriota</taxon>
        <taxon>Cyanophyceae</taxon>
        <taxon>Oscillatoriophycideae</taxon>
        <taxon>Chroococcales</taxon>
        <taxon>Aphanothecaceae</taxon>
        <taxon>Gloeothece</taxon>
        <taxon>Gloeothece verrucosa</taxon>
    </lineage>
</organism>
<sequence>MSQPSSGQIIVYIQDKARLADLISQMKDEREEFIKYQDYLEIHASLSETEKKQIFEYQNRVKIIFMTASASRGLSFPKTKHILVDIPRFEIEKNLMEVIQVIYRGRGNYEQDGVKKTLDDQEKELIFYLSEQAIYDPNNLNSSIEDSAEKRKLSLRESVLSLFNILLILKVSIMTRIFGYGKIGNDKFILIPIGGKSVFTAGYTFSSKMSSLIKQLKKEHYKDRYNERLKEIYSQLEKLLKSAEFTLQGDNSYSEEDKKSSYLKLQELLKREFIKILNTNFADLLDFAPVETGYISGSLLIVPVAHRIVKETYKMRIDQKQMNGQNKNLLNQLNEIYKDLNNPPNLRFAIYEAMELVQNLQEQPFKTQRLEQNSQCNDQYYLFPLFTFLSGEFINEYFSRGEEEPEDQRFRDILENYIRSIYPVGNVLPIGHKYKDFPFLVFRSYSLNEIRSKLFTDKYFLTSNDLNVLNLILYQDN</sequence>
<dbReference type="InterPro" id="IPR001650">
    <property type="entry name" value="Helicase_C-like"/>
</dbReference>
<dbReference type="Proteomes" id="UP000008206">
    <property type="component" value="Chromosome"/>
</dbReference>
<evidence type="ECO:0000313" key="3">
    <source>
        <dbReference type="Proteomes" id="UP000008206"/>
    </source>
</evidence>
<dbReference type="HOGENOM" id="CLU_572014_0_0_3"/>
<reference evidence="3" key="1">
    <citation type="journal article" date="2011" name="MBio">
        <title>Novel metabolic attributes of the genus Cyanothece, comprising a group of unicellular nitrogen-fixing Cyanobacteria.</title>
        <authorList>
            <person name="Bandyopadhyay A."/>
            <person name="Elvitigala T."/>
            <person name="Welsh E."/>
            <person name="Stockel J."/>
            <person name="Liberton M."/>
            <person name="Min H."/>
            <person name="Sherman L.A."/>
            <person name="Pakrasi H.B."/>
        </authorList>
    </citation>
    <scope>NUCLEOTIDE SEQUENCE [LARGE SCALE GENOMIC DNA]</scope>
    <source>
        <strain evidence="3">PCC 7822</strain>
    </source>
</reference>
<name>E0UG64_GLOV7</name>
<gene>
    <name evidence="2" type="ordered locus">Cyan7822_3627</name>
</gene>
<dbReference type="RefSeq" id="WP_013323634.1">
    <property type="nucleotide sequence ID" value="NC_014501.1"/>
</dbReference>
<evidence type="ECO:0000313" key="2">
    <source>
        <dbReference type="EMBL" id="ADN15565.1"/>
    </source>
</evidence>
<dbReference type="Gene3D" id="3.40.50.300">
    <property type="entry name" value="P-loop containing nucleotide triphosphate hydrolases"/>
    <property type="match status" value="1"/>
</dbReference>
<dbReference type="eggNOG" id="COG0513">
    <property type="taxonomic scope" value="Bacteria"/>
</dbReference>
<dbReference type="SUPFAM" id="SSF52540">
    <property type="entry name" value="P-loop containing nucleoside triphosphate hydrolases"/>
    <property type="match status" value="1"/>
</dbReference>
<dbReference type="GO" id="GO:0004386">
    <property type="term" value="F:helicase activity"/>
    <property type="evidence" value="ECO:0007669"/>
    <property type="project" value="UniProtKB-KW"/>
</dbReference>
<keyword evidence="2" id="KW-0547">Nucleotide-binding</keyword>
<dbReference type="EMBL" id="CP002198">
    <property type="protein sequence ID" value="ADN15565.1"/>
    <property type="molecule type" value="Genomic_DNA"/>
</dbReference>
<feature type="domain" description="Helicase C-terminal" evidence="1">
    <location>
        <begin position="1"/>
        <end position="166"/>
    </location>
</feature>